<keyword evidence="7" id="KW-1185">Reference proteome</keyword>
<gene>
    <name evidence="6" type="ORF">BJ960_002484</name>
</gene>
<dbReference type="EMBL" id="JACCBD010000001">
    <property type="protein sequence ID" value="NYD27681.1"/>
    <property type="molecule type" value="Genomic_DNA"/>
</dbReference>
<dbReference type="PRINTS" id="PR00455">
    <property type="entry name" value="HTHTETR"/>
</dbReference>
<dbReference type="RefSeq" id="WP_185987524.1">
    <property type="nucleotide sequence ID" value="NZ_BAAALZ010000001.1"/>
</dbReference>
<feature type="DNA-binding region" description="H-T-H motif" evidence="4">
    <location>
        <begin position="35"/>
        <end position="54"/>
    </location>
</feature>
<dbReference type="PROSITE" id="PS50977">
    <property type="entry name" value="HTH_TETR_2"/>
    <property type="match status" value="1"/>
</dbReference>
<keyword evidence="1" id="KW-0805">Transcription regulation</keyword>
<dbReference type="SUPFAM" id="SSF46689">
    <property type="entry name" value="Homeodomain-like"/>
    <property type="match status" value="1"/>
</dbReference>
<name>A0A852R249_9MICO</name>
<dbReference type="InterPro" id="IPR050109">
    <property type="entry name" value="HTH-type_TetR-like_transc_reg"/>
</dbReference>
<proteinExistence type="predicted"/>
<protein>
    <submittedName>
        <fullName evidence="6">AcrR family transcriptional regulator</fullName>
    </submittedName>
</protein>
<dbReference type="GO" id="GO:0003700">
    <property type="term" value="F:DNA-binding transcription factor activity"/>
    <property type="evidence" value="ECO:0007669"/>
    <property type="project" value="TreeGrafter"/>
</dbReference>
<evidence type="ECO:0000313" key="7">
    <source>
        <dbReference type="Proteomes" id="UP000586095"/>
    </source>
</evidence>
<dbReference type="PANTHER" id="PTHR30055:SF238">
    <property type="entry name" value="MYCOFACTOCIN BIOSYNTHESIS TRANSCRIPTIONAL REGULATOR MFTR-RELATED"/>
    <property type="match status" value="1"/>
</dbReference>
<dbReference type="InterPro" id="IPR009057">
    <property type="entry name" value="Homeodomain-like_sf"/>
</dbReference>
<evidence type="ECO:0000313" key="6">
    <source>
        <dbReference type="EMBL" id="NYD27681.1"/>
    </source>
</evidence>
<dbReference type="PANTHER" id="PTHR30055">
    <property type="entry name" value="HTH-TYPE TRANSCRIPTIONAL REGULATOR RUTR"/>
    <property type="match status" value="1"/>
</dbReference>
<evidence type="ECO:0000259" key="5">
    <source>
        <dbReference type="PROSITE" id="PS50977"/>
    </source>
</evidence>
<organism evidence="6 7">
    <name type="scientific">Leucobacter aridicollis</name>
    <dbReference type="NCBI Taxonomy" id="283878"/>
    <lineage>
        <taxon>Bacteria</taxon>
        <taxon>Bacillati</taxon>
        <taxon>Actinomycetota</taxon>
        <taxon>Actinomycetes</taxon>
        <taxon>Micrococcales</taxon>
        <taxon>Microbacteriaceae</taxon>
        <taxon>Leucobacter</taxon>
    </lineage>
</organism>
<dbReference type="Proteomes" id="UP000586095">
    <property type="component" value="Unassembled WGS sequence"/>
</dbReference>
<keyword evidence="2 4" id="KW-0238">DNA-binding</keyword>
<dbReference type="GO" id="GO:0000976">
    <property type="term" value="F:transcription cis-regulatory region binding"/>
    <property type="evidence" value="ECO:0007669"/>
    <property type="project" value="TreeGrafter"/>
</dbReference>
<evidence type="ECO:0000256" key="4">
    <source>
        <dbReference type="PROSITE-ProRule" id="PRU00335"/>
    </source>
</evidence>
<reference evidence="6 7" key="1">
    <citation type="submission" date="2020-07" db="EMBL/GenBank/DDBJ databases">
        <title>Sequencing the genomes of 1000 actinobacteria strains.</title>
        <authorList>
            <person name="Klenk H.-P."/>
        </authorList>
    </citation>
    <scope>NUCLEOTIDE SEQUENCE [LARGE SCALE GENOMIC DNA]</scope>
    <source>
        <strain evidence="6 7">DSM 17380</strain>
    </source>
</reference>
<evidence type="ECO:0000256" key="1">
    <source>
        <dbReference type="ARBA" id="ARBA00023015"/>
    </source>
</evidence>
<comment type="caution">
    <text evidence="6">The sequence shown here is derived from an EMBL/GenBank/DDBJ whole genome shotgun (WGS) entry which is preliminary data.</text>
</comment>
<dbReference type="Pfam" id="PF00440">
    <property type="entry name" value="TetR_N"/>
    <property type="match status" value="1"/>
</dbReference>
<sequence>MPKPTLRELSRQASRRRIADVALELFDEHGYDATTVEEIAAAAGISERTFFRYFATKDEAFFSTATEDTATVVELVRSRPGTEAPWNALQYAVEQLLGELDQDAEYERSRRYRAILAGSADLTAHQFARMSDSQDRIGEALWERWSAAQQREILDAEAADMRVVLRALVGSMLGVLSEVIMHTEDRTPEGRMTLVRSTFDAIRPGRADIGGAASPSR</sequence>
<accession>A0A852R249</accession>
<evidence type="ECO:0000256" key="3">
    <source>
        <dbReference type="ARBA" id="ARBA00023163"/>
    </source>
</evidence>
<dbReference type="AlphaFoldDB" id="A0A852R249"/>
<feature type="domain" description="HTH tetR-type" evidence="5">
    <location>
        <begin position="12"/>
        <end position="72"/>
    </location>
</feature>
<dbReference type="Gene3D" id="1.10.357.10">
    <property type="entry name" value="Tetracycline Repressor, domain 2"/>
    <property type="match status" value="1"/>
</dbReference>
<evidence type="ECO:0000256" key="2">
    <source>
        <dbReference type="ARBA" id="ARBA00023125"/>
    </source>
</evidence>
<dbReference type="InterPro" id="IPR001647">
    <property type="entry name" value="HTH_TetR"/>
</dbReference>
<keyword evidence="3" id="KW-0804">Transcription</keyword>